<evidence type="ECO:0000313" key="5">
    <source>
        <dbReference type="Proteomes" id="UP000642876"/>
    </source>
</evidence>
<keyword evidence="5" id="KW-1185">Reference proteome</keyword>
<organism evidence="3 4">
    <name type="scientific">Corynebacterium lujinxingii</name>
    <dbReference type="NCBI Taxonomy" id="2763010"/>
    <lineage>
        <taxon>Bacteria</taxon>
        <taxon>Bacillati</taxon>
        <taxon>Actinomycetota</taxon>
        <taxon>Actinomycetes</taxon>
        <taxon>Mycobacteriales</taxon>
        <taxon>Corynebacteriaceae</taxon>
        <taxon>Corynebacterium</taxon>
    </lineage>
</organism>
<evidence type="ECO:0000313" key="3">
    <source>
        <dbReference type="EMBL" id="QNP90725.1"/>
    </source>
</evidence>
<proteinExistence type="predicted"/>
<feature type="compositionally biased region" description="Basic and acidic residues" evidence="1">
    <location>
        <begin position="42"/>
        <end position="57"/>
    </location>
</feature>
<dbReference type="Proteomes" id="UP000642876">
    <property type="component" value="Unassembled WGS sequence"/>
</dbReference>
<evidence type="ECO:0000313" key="4">
    <source>
        <dbReference type="Proteomes" id="UP000516235"/>
    </source>
</evidence>
<protein>
    <submittedName>
        <fullName evidence="3">Uncharacterized protein</fullName>
    </submittedName>
</protein>
<dbReference type="EMBL" id="JACMYE010000012">
    <property type="protein sequence ID" value="MBC3179873.1"/>
    <property type="molecule type" value="Genomic_DNA"/>
</dbReference>
<evidence type="ECO:0000256" key="1">
    <source>
        <dbReference type="SAM" id="MobiDB-lite"/>
    </source>
</evidence>
<evidence type="ECO:0000313" key="2">
    <source>
        <dbReference type="EMBL" id="MBC3179873.1"/>
    </source>
</evidence>
<reference evidence="4 5" key="1">
    <citation type="submission" date="2020-08" db="EMBL/GenBank/DDBJ databases">
        <title>novel species in genus Corynebacterium.</title>
        <authorList>
            <person name="Zhang G."/>
        </authorList>
    </citation>
    <scope>NUCLEOTIDE SEQUENCE [LARGE SCALE GENOMIC DNA]</scope>
    <source>
        <strain evidence="3">Zg-917</strain>
        <strain evidence="4 5">zg-917</strain>
    </source>
</reference>
<sequence>MGDEKAVNNTATLTDSHLIIEPRGLDKLWSFAGSITVPWDHVRGATRDPGMKNEPKGWRGPGLRVGQKISGTFHADGENQFWNVSGYENTVVIELTDEHFTRLIVSLDNPADTANRITQRASAR</sequence>
<feature type="region of interest" description="Disordered" evidence="1">
    <location>
        <begin position="42"/>
        <end position="62"/>
    </location>
</feature>
<dbReference type="Proteomes" id="UP000516235">
    <property type="component" value="Chromosome"/>
</dbReference>
<dbReference type="AlphaFoldDB" id="A0A7H0K0A9"/>
<gene>
    <name evidence="2" type="ORF">H7348_11280</name>
    <name evidence="3" type="ORF">IAU68_02850</name>
</gene>
<dbReference type="KEGG" id="cluj:IAU68_02850"/>
<accession>A0A7H0K0A9</accession>
<dbReference type="EMBL" id="CP061032">
    <property type="protein sequence ID" value="QNP90725.1"/>
    <property type="molecule type" value="Genomic_DNA"/>
</dbReference>
<name>A0A7H0K0A9_9CORY</name>